<dbReference type="RefSeq" id="XP_024942337.1">
    <property type="nucleotide sequence ID" value="XM_025086569.1"/>
</dbReference>
<protein>
    <submittedName>
        <fullName evidence="4">Muscle M-line assembly protein unc-89-like</fullName>
    </submittedName>
</protein>
<evidence type="ECO:0000256" key="1">
    <source>
        <dbReference type="SAM" id="Coils"/>
    </source>
</evidence>
<keyword evidence="1" id="KW-0175">Coiled coil</keyword>
<reference evidence="4" key="1">
    <citation type="submission" date="2025-08" db="UniProtKB">
        <authorList>
            <consortium name="RefSeq"/>
        </authorList>
    </citation>
    <scope>IDENTIFICATION</scope>
</reference>
<accession>A0AAJ7W389</accession>
<dbReference type="KEGG" id="ccin:112494573"/>
<sequence>MVMGMDMLRKYGIDIMLSNQLLKITSLGINIPIYVYSKPQDSSDEYNCQVVSLNMMRTDSVDLQEVKDEMNLSAEDLILRKQNELCNKILRSRGILADERPEELTGPKLKTVVLNKTRKICENNMVILPGNMRANIDKTRDNDYLSSDKDEEIITVDDCNNNVTELKSVKTELVSRDTGFQILRDISIDASEMERVKLNSPLFLKPLEDELSARTSIENRKRKREMESTMHHWESESGDEAEPAERRCAKRCAVGDRGDELKPANVLVSRQRYTEVTTSKEAAINPDMEDELERTRAEQAELQEKLLEVQTETNEQIKLLIAEATRTLERVKARKLIQEKYNAACLKDVQKAYQAAVKRNIEGISLSKKGKRTTATKPKGKAESEKTAVQEGGQETQLTDDMCPMVKLNRIRTRSQDSTLGDEILPTKEEKEASPTKELEHMQASPTKELEYKEASPTKELEHKEASPTKELEHEEASPTKELEHEEASPTKKFEHEEASSSEELEHQEPEQEPEYIQRDNPRYQLRRIPVKPKVLSMEILDKADHVILQENRVTPLKIRVKDRPPWDSRI</sequence>
<gene>
    <name evidence="4" type="primary">LOC112494573</name>
</gene>
<keyword evidence="3" id="KW-1185">Reference proteome</keyword>
<feature type="coiled-coil region" evidence="1">
    <location>
        <begin position="285"/>
        <end position="334"/>
    </location>
</feature>
<evidence type="ECO:0000313" key="3">
    <source>
        <dbReference type="Proteomes" id="UP000694920"/>
    </source>
</evidence>
<dbReference type="AlphaFoldDB" id="A0AAJ7W389"/>
<feature type="compositionally biased region" description="Basic and acidic residues" evidence="2">
    <location>
        <begin position="425"/>
        <end position="441"/>
    </location>
</feature>
<name>A0AAJ7W389_CEPCN</name>
<feature type="compositionally biased region" description="Basic and acidic residues" evidence="2">
    <location>
        <begin position="224"/>
        <end position="235"/>
    </location>
</feature>
<dbReference type="Proteomes" id="UP000694920">
    <property type="component" value="Unplaced"/>
</dbReference>
<dbReference type="GeneID" id="112494573"/>
<feature type="compositionally biased region" description="Basic and acidic residues" evidence="2">
    <location>
        <begin position="448"/>
        <end position="522"/>
    </location>
</feature>
<organism evidence="3 4">
    <name type="scientific">Cephus cinctus</name>
    <name type="common">Wheat stem sawfly</name>
    <dbReference type="NCBI Taxonomy" id="211228"/>
    <lineage>
        <taxon>Eukaryota</taxon>
        <taxon>Metazoa</taxon>
        <taxon>Ecdysozoa</taxon>
        <taxon>Arthropoda</taxon>
        <taxon>Hexapoda</taxon>
        <taxon>Insecta</taxon>
        <taxon>Pterygota</taxon>
        <taxon>Neoptera</taxon>
        <taxon>Endopterygota</taxon>
        <taxon>Hymenoptera</taxon>
        <taxon>Cephoidea</taxon>
        <taxon>Cephidae</taxon>
        <taxon>Cephus</taxon>
    </lineage>
</organism>
<proteinExistence type="predicted"/>
<feature type="region of interest" description="Disordered" evidence="2">
    <location>
        <begin position="218"/>
        <end position="244"/>
    </location>
</feature>
<evidence type="ECO:0000313" key="4">
    <source>
        <dbReference type="RefSeq" id="XP_024942337.1"/>
    </source>
</evidence>
<evidence type="ECO:0000256" key="2">
    <source>
        <dbReference type="SAM" id="MobiDB-lite"/>
    </source>
</evidence>
<feature type="region of interest" description="Disordered" evidence="2">
    <location>
        <begin position="369"/>
        <end position="526"/>
    </location>
</feature>